<evidence type="ECO:0000259" key="3">
    <source>
        <dbReference type="Pfam" id="PF26347"/>
    </source>
</evidence>
<organism evidence="4 5">
    <name type="scientific">Paenibacillus thailandensis</name>
    <dbReference type="NCBI Taxonomy" id="393250"/>
    <lineage>
        <taxon>Bacteria</taxon>
        <taxon>Bacillati</taxon>
        <taxon>Bacillota</taxon>
        <taxon>Bacilli</taxon>
        <taxon>Bacillales</taxon>
        <taxon>Paenibacillaceae</taxon>
        <taxon>Paenibacillus</taxon>
    </lineage>
</organism>
<keyword evidence="2" id="KW-0472">Membrane</keyword>
<evidence type="ECO:0000256" key="1">
    <source>
        <dbReference type="SAM" id="Coils"/>
    </source>
</evidence>
<feature type="domain" description="Sporulation membrane protein YtrI C-terminal" evidence="3">
    <location>
        <begin position="88"/>
        <end position="162"/>
    </location>
</feature>
<keyword evidence="1" id="KW-0175">Coiled coil</keyword>
<dbReference type="RefSeq" id="WP_379268924.1">
    <property type="nucleotide sequence ID" value="NZ_JBHUGT010000050.1"/>
</dbReference>
<keyword evidence="2" id="KW-1133">Transmembrane helix</keyword>
<dbReference type="Pfam" id="PF26347">
    <property type="entry name" value="YtrI_sporulation"/>
    <property type="match status" value="1"/>
</dbReference>
<name>A0ABW5QR86_9BACL</name>
<comment type="caution">
    <text evidence="4">The sequence shown here is derived from an EMBL/GenBank/DDBJ whole genome shotgun (WGS) entry which is preliminary data.</text>
</comment>
<keyword evidence="5" id="KW-1185">Reference proteome</keyword>
<protein>
    <recommendedName>
        <fullName evidence="3">Sporulation membrane protein YtrI C-terminal domain-containing protein</fullName>
    </recommendedName>
</protein>
<evidence type="ECO:0000313" key="4">
    <source>
        <dbReference type="EMBL" id="MFD2658918.1"/>
    </source>
</evidence>
<dbReference type="Proteomes" id="UP001597493">
    <property type="component" value="Unassembled WGS sequence"/>
</dbReference>
<feature type="coiled-coil region" evidence="1">
    <location>
        <begin position="38"/>
        <end position="65"/>
    </location>
</feature>
<feature type="transmembrane region" description="Helical" evidence="2">
    <location>
        <begin position="12"/>
        <end position="33"/>
    </location>
</feature>
<gene>
    <name evidence="4" type="ORF">ACFSW5_01415</name>
</gene>
<proteinExistence type="predicted"/>
<reference evidence="5" key="1">
    <citation type="journal article" date="2019" name="Int. J. Syst. Evol. Microbiol.">
        <title>The Global Catalogue of Microorganisms (GCM) 10K type strain sequencing project: providing services to taxonomists for standard genome sequencing and annotation.</title>
        <authorList>
            <consortium name="The Broad Institute Genomics Platform"/>
            <consortium name="The Broad Institute Genome Sequencing Center for Infectious Disease"/>
            <person name="Wu L."/>
            <person name="Ma J."/>
        </authorList>
    </citation>
    <scope>NUCLEOTIDE SEQUENCE [LARGE SCALE GENOMIC DNA]</scope>
    <source>
        <strain evidence="5">TISTR 1827</strain>
    </source>
</reference>
<sequence length="171" mass="19809">MRIPPFHRFERLVQSAGIFTLGVLVGAILYNSIAQARFEALINMHSELETKLAQYEQEIQSLNQFKRQHTVIKSVEPRIEEEAGLKEVRPKLDKLTEAELKKRMIDDLSVFIGRSIYDIDTDAKLARKLLEKRIYYGVMGKDYTVEAKTMLVSDNKLLVWVIVRLYEKPPA</sequence>
<dbReference type="EMBL" id="JBHUMY010000001">
    <property type="protein sequence ID" value="MFD2658918.1"/>
    <property type="molecule type" value="Genomic_DNA"/>
</dbReference>
<evidence type="ECO:0000256" key="2">
    <source>
        <dbReference type="SAM" id="Phobius"/>
    </source>
</evidence>
<accession>A0ABW5QR86</accession>
<evidence type="ECO:0000313" key="5">
    <source>
        <dbReference type="Proteomes" id="UP001597493"/>
    </source>
</evidence>
<keyword evidence="2" id="KW-0812">Transmembrane</keyword>
<dbReference type="InterPro" id="IPR058620">
    <property type="entry name" value="YtrI_C"/>
</dbReference>